<organism evidence="1 2">
    <name type="scientific">Ancylostoma duodenale</name>
    <dbReference type="NCBI Taxonomy" id="51022"/>
    <lineage>
        <taxon>Eukaryota</taxon>
        <taxon>Metazoa</taxon>
        <taxon>Ecdysozoa</taxon>
        <taxon>Nematoda</taxon>
        <taxon>Chromadorea</taxon>
        <taxon>Rhabditida</taxon>
        <taxon>Rhabditina</taxon>
        <taxon>Rhabditomorpha</taxon>
        <taxon>Strongyloidea</taxon>
        <taxon>Ancylostomatidae</taxon>
        <taxon>Ancylostomatinae</taxon>
        <taxon>Ancylostoma</taxon>
    </lineage>
</organism>
<keyword evidence="2" id="KW-1185">Reference proteome</keyword>
<proteinExistence type="predicted"/>
<dbReference type="Proteomes" id="UP000054047">
    <property type="component" value="Unassembled WGS sequence"/>
</dbReference>
<protein>
    <submittedName>
        <fullName evidence="1">Uncharacterized protein</fullName>
    </submittedName>
</protein>
<dbReference type="EMBL" id="KN727053">
    <property type="protein sequence ID" value="KIH66601.1"/>
    <property type="molecule type" value="Genomic_DNA"/>
</dbReference>
<gene>
    <name evidence="1" type="ORF">ANCDUO_03070</name>
</gene>
<evidence type="ECO:0000313" key="2">
    <source>
        <dbReference type="Proteomes" id="UP000054047"/>
    </source>
</evidence>
<name>A0A0C2HAS3_9BILA</name>
<sequence length="87" mass="10133">MVCSLRTVVNSEPDSMHYRIAVRHDNGSSPKALINLDLFTPLAGFWGDSMVDNIVEEYDHRLMQHLHQWNHKNNKQLSPHIRARKTL</sequence>
<evidence type="ECO:0000313" key="1">
    <source>
        <dbReference type="EMBL" id="KIH66601.1"/>
    </source>
</evidence>
<accession>A0A0C2HAS3</accession>
<reference evidence="1 2" key="1">
    <citation type="submission" date="2013-12" db="EMBL/GenBank/DDBJ databases">
        <title>Draft genome of the parsitic nematode Ancylostoma duodenale.</title>
        <authorList>
            <person name="Mitreva M."/>
        </authorList>
    </citation>
    <scope>NUCLEOTIDE SEQUENCE [LARGE SCALE GENOMIC DNA]</scope>
    <source>
        <strain evidence="1 2">Zhejiang</strain>
    </source>
</reference>
<dbReference type="AlphaFoldDB" id="A0A0C2HAS3"/>